<dbReference type="RefSeq" id="WP_011666934.1">
    <property type="nucleotide sequence ID" value="NZ_BJLZ01000011.1"/>
</dbReference>
<proteinExistence type="inferred from homology"/>
<feature type="domain" description="Carbohydrate kinase PfkB" evidence="4">
    <location>
        <begin position="9"/>
        <end position="311"/>
    </location>
</feature>
<dbReference type="SUPFAM" id="SSF53613">
    <property type="entry name" value="Ribokinase-like"/>
    <property type="match status" value="1"/>
</dbReference>
<evidence type="ECO:0000313" key="5">
    <source>
        <dbReference type="EMBL" id="PBQ22628.1"/>
    </source>
</evidence>
<dbReference type="EMBL" id="NVYO01000001">
    <property type="protein sequence ID" value="PBQ22628.1"/>
    <property type="molecule type" value="Genomic_DNA"/>
</dbReference>
<dbReference type="PROSITE" id="PS00584">
    <property type="entry name" value="PFKB_KINASES_2"/>
    <property type="match status" value="1"/>
</dbReference>
<dbReference type="InterPro" id="IPR050306">
    <property type="entry name" value="PfkB_Carbo_kinase"/>
</dbReference>
<dbReference type="CDD" id="cd01166">
    <property type="entry name" value="KdgK"/>
    <property type="match status" value="1"/>
</dbReference>
<gene>
    <name evidence="5" type="ORF">CNR29_00805</name>
</gene>
<dbReference type="InterPro" id="IPR002173">
    <property type="entry name" value="Carboh/pur_kinase_PfkB_CS"/>
</dbReference>
<organism evidence="5 6">
    <name type="scientific">Levilactobacillus brevis</name>
    <name type="common">Lactobacillus brevis</name>
    <dbReference type="NCBI Taxonomy" id="1580"/>
    <lineage>
        <taxon>Bacteria</taxon>
        <taxon>Bacillati</taxon>
        <taxon>Bacillota</taxon>
        <taxon>Bacilli</taxon>
        <taxon>Lactobacillales</taxon>
        <taxon>Lactobacillaceae</taxon>
        <taxon>Levilactobacillus</taxon>
    </lineage>
</organism>
<keyword evidence="3 5" id="KW-0418">Kinase</keyword>
<reference evidence="5 6" key="1">
    <citation type="submission" date="2017-09" db="EMBL/GenBank/DDBJ databases">
        <title>Genome sequence of Lactobacillus brevis D7.</title>
        <authorList>
            <person name="Kwon M.-S."/>
            <person name="Lim S.K."/>
            <person name="Choi H.-J."/>
        </authorList>
    </citation>
    <scope>NUCLEOTIDE SEQUENCE [LARGE SCALE GENOMIC DNA]</scope>
    <source>
        <strain evidence="5 6">D7</strain>
    </source>
</reference>
<dbReference type="PANTHER" id="PTHR43085:SF15">
    <property type="entry name" value="2-DEHYDRO-3-DEOXYGLUCONOKINASE"/>
    <property type="match status" value="1"/>
</dbReference>
<evidence type="ECO:0000259" key="4">
    <source>
        <dbReference type="Pfam" id="PF00294"/>
    </source>
</evidence>
<name>A0A2A3TVB7_LEVBR</name>
<comment type="similarity">
    <text evidence="1">Belongs to the carbohydrate kinase PfkB family.</text>
</comment>
<keyword evidence="2" id="KW-0808">Transferase</keyword>
<evidence type="ECO:0000256" key="3">
    <source>
        <dbReference type="ARBA" id="ARBA00022777"/>
    </source>
</evidence>
<evidence type="ECO:0000313" key="6">
    <source>
        <dbReference type="Proteomes" id="UP000217918"/>
    </source>
</evidence>
<dbReference type="GO" id="GO:0006974">
    <property type="term" value="P:DNA damage response"/>
    <property type="evidence" value="ECO:0007669"/>
    <property type="project" value="TreeGrafter"/>
</dbReference>
<dbReference type="PANTHER" id="PTHR43085">
    <property type="entry name" value="HEXOKINASE FAMILY MEMBER"/>
    <property type="match status" value="1"/>
</dbReference>
<evidence type="ECO:0000256" key="2">
    <source>
        <dbReference type="ARBA" id="ARBA00022679"/>
    </source>
</evidence>
<dbReference type="GO" id="GO:0019698">
    <property type="term" value="P:D-galacturonate catabolic process"/>
    <property type="evidence" value="ECO:0007669"/>
    <property type="project" value="TreeGrafter"/>
</dbReference>
<dbReference type="InterPro" id="IPR029056">
    <property type="entry name" value="Ribokinase-like"/>
</dbReference>
<sequence length="326" mass="34473">MTTSISGAEVVTIGEPLAVFAATEPNVSLVAAQRFQKFVAGAELNVAVGLARLGHSVSYVSAVGQDPLGQFILDQLQAAHVDRQHVQVSADYWTGFYLKQRVTQGDPATYYYRKNSAAANLDPQVLASLDLTHVKLGHLSGIFAALSANDQAIYRELNRRLLAVGATVVFDPNLRPTLWPSRAEMCRVTNQLARDAQIVLPGLNEGTILTGEADPVAIADFYLQQSTVTQVVIVKLGAAGALLKVRGQAAQRVPGVHVDSVVDTVGAGDGFAVGLISGLLAGVPITAAVQRACAIGALAVTTPGDNDGYPTPAQLTRFYREHHLEA</sequence>
<dbReference type="Proteomes" id="UP000217918">
    <property type="component" value="Unassembled WGS sequence"/>
</dbReference>
<dbReference type="Gene3D" id="3.40.1190.20">
    <property type="match status" value="1"/>
</dbReference>
<dbReference type="GO" id="GO:0005829">
    <property type="term" value="C:cytosol"/>
    <property type="evidence" value="ECO:0007669"/>
    <property type="project" value="TreeGrafter"/>
</dbReference>
<dbReference type="InterPro" id="IPR011611">
    <property type="entry name" value="PfkB_dom"/>
</dbReference>
<dbReference type="Pfam" id="PF00294">
    <property type="entry name" value="PfkB"/>
    <property type="match status" value="1"/>
</dbReference>
<dbReference type="GO" id="GO:0008673">
    <property type="term" value="F:2-dehydro-3-deoxygluconokinase activity"/>
    <property type="evidence" value="ECO:0007669"/>
    <property type="project" value="TreeGrafter"/>
</dbReference>
<dbReference type="GO" id="GO:0042840">
    <property type="term" value="P:D-glucuronate catabolic process"/>
    <property type="evidence" value="ECO:0007669"/>
    <property type="project" value="TreeGrafter"/>
</dbReference>
<evidence type="ECO:0000256" key="1">
    <source>
        <dbReference type="ARBA" id="ARBA00010688"/>
    </source>
</evidence>
<dbReference type="AlphaFoldDB" id="A0A2A3TVB7"/>
<accession>A0A2A3TVB7</accession>
<comment type="caution">
    <text evidence="5">The sequence shown here is derived from an EMBL/GenBank/DDBJ whole genome shotgun (WGS) entry which is preliminary data.</text>
</comment>
<protein>
    <submittedName>
        <fullName evidence="5">Sugar kinase</fullName>
    </submittedName>
</protein>